<name>A0A7E4URL8_PANRE</name>
<evidence type="ECO:0000313" key="2">
    <source>
        <dbReference type="Proteomes" id="UP000492821"/>
    </source>
</evidence>
<keyword evidence="2" id="KW-1185">Reference proteome</keyword>
<sequence length="458" mass="51706">MDDDYNFDELTKPGASVDDDDLAGFSFEQVGQDYDDLLMDEPTIHFRDDPPPAEDDFFNDGSMDTNAKAKKKALTLDPKPKVKRDYSDQKKLTQKIRQLIDRDQLLNLTRPVSGLKPGQICLGIRRMRMDPTMLALVNKQIENIVIGKNRLKVAEKKALKEERAQRSEMDVLFDTKTKCRIPIAPPCFEDAFKVRPPGFDMTNISGMTVDEVEKLDLANAAREFLELTNAQKKLQFLRDLATENRNRLVNSTNQDVEEEPHHFQQPSEGETDTCARVRPLLKPAKRVLIALADDANTKDMPQFTPNGNTVQDYAACNRDITNDLTLASDLCPESIINKVMNDRAFDHINSIRNRISALADGINYDKTHTAKDVEASTSGLVKTHFTPSEPAIPPTDMKMVLKRILPQKGPKTSLHYEVAKKETIPPVQVKAKGPRKPKKITGRINPNIKGKNYRTARR</sequence>
<organism evidence="2 3">
    <name type="scientific">Panagrellus redivivus</name>
    <name type="common">Microworm</name>
    <dbReference type="NCBI Taxonomy" id="6233"/>
    <lineage>
        <taxon>Eukaryota</taxon>
        <taxon>Metazoa</taxon>
        <taxon>Ecdysozoa</taxon>
        <taxon>Nematoda</taxon>
        <taxon>Chromadorea</taxon>
        <taxon>Rhabditida</taxon>
        <taxon>Tylenchina</taxon>
        <taxon>Panagrolaimomorpha</taxon>
        <taxon>Panagrolaimoidea</taxon>
        <taxon>Panagrolaimidae</taxon>
        <taxon>Panagrellus</taxon>
    </lineage>
</organism>
<evidence type="ECO:0000256" key="1">
    <source>
        <dbReference type="SAM" id="MobiDB-lite"/>
    </source>
</evidence>
<reference evidence="2" key="1">
    <citation type="journal article" date="2013" name="Genetics">
        <title>The draft genome and transcriptome of Panagrellus redivivus are shaped by the harsh demands of a free-living lifestyle.</title>
        <authorList>
            <person name="Srinivasan J."/>
            <person name="Dillman A.R."/>
            <person name="Macchietto M.G."/>
            <person name="Heikkinen L."/>
            <person name="Lakso M."/>
            <person name="Fracchia K.M."/>
            <person name="Antoshechkin I."/>
            <person name="Mortazavi A."/>
            <person name="Wong G."/>
            <person name="Sternberg P.W."/>
        </authorList>
    </citation>
    <scope>NUCLEOTIDE SEQUENCE [LARGE SCALE GENOMIC DNA]</scope>
    <source>
        <strain evidence="2">MT8872</strain>
    </source>
</reference>
<feature type="region of interest" description="Disordered" evidence="1">
    <location>
        <begin position="425"/>
        <end position="458"/>
    </location>
</feature>
<dbReference type="AlphaFoldDB" id="A0A7E4URL8"/>
<accession>A0A7E4URL8</accession>
<proteinExistence type="predicted"/>
<dbReference type="Proteomes" id="UP000492821">
    <property type="component" value="Unassembled WGS sequence"/>
</dbReference>
<dbReference type="WBParaSite" id="Pan_g12002.t1">
    <property type="protein sequence ID" value="Pan_g12002.t1"/>
    <property type="gene ID" value="Pan_g12002"/>
</dbReference>
<protein>
    <submittedName>
        <fullName evidence="3">Transcription initiation factor TFIID subunit 1</fullName>
    </submittedName>
</protein>
<feature type="compositionally biased region" description="Basic residues" evidence="1">
    <location>
        <begin position="432"/>
        <end position="441"/>
    </location>
</feature>
<reference evidence="3" key="2">
    <citation type="submission" date="2020-10" db="UniProtKB">
        <authorList>
            <consortium name="WormBaseParasite"/>
        </authorList>
    </citation>
    <scope>IDENTIFICATION</scope>
</reference>
<feature type="region of interest" description="Disordered" evidence="1">
    <location>
        <begin position="42"/>
        <end position="64"/>
    </location>
</feature>
<evidence type="ECO:0000313" key="3">
    <source>
        <dbReference type="WBParaSite" id="Pan_g12002.t1"/>
    </source>
</evidence>
<feature type="region of interest" description="Disordered" evidence="1">
    <location>
        <begin position="252"/>
        <end position="271"/>
    </location>
</feature>